<evidence type="ECO:0000256" key="2">
    <source>
        <dbReference type="ARBA" id="ARBA00022723"/>
    </source>
</evidence>
<keyword evidence="2" id="KW-0479">Metal-binding</keyword>
<evidence type="ECO:0000256" key="4">
    <source>
        <dbReference type="ARBA" id="ARBA00022833"/>
    </source>
</evidence>
<keyword evidence="3 7" id="KW-0378">Hydrolase</keyword>
<proteinExistence type="inferred from homology"/>
<sequence>MVELTEEEKKLPYVKYFYRDLAKVPEEKLRIAQGAPADPRTALPLEERNRFLAGTDAGLTCGFTVMPDGLGYVANSTFMPNVTVEMCEWWFGWHSVGSDLRYKLWDHDDHYHARADKPDYVKDPHVPLAQKTWGVRHFIKEDIGFGPEEMYLCFAAPQDLGYDPALIGTDACPSLVCGTGEGKSPALMTHKFCSVPGGVQFVSRFWMGVGMKDGKVTRLLPEGARVPEAAPRALFSHNIKEFTNLASLLPALYAEEKDNW</sequence>
<evidence type="ECO:0000313" key="8">
    <source>
        <dbReference type="Proteomes" id="UP001300604"/>
    </source>
</evidence>
<dbReference type="RefSeq" id="WP_316935081.1">
    <property type="nucleotide sequence ID" value="NZ_CP135996.1"/>
</dbReference>
<name>A0AA97DB00_9FIRM</name>
<reference evidence="8" key="1">
    <citation type="submission" date="2024-06" db="EMBL/GenBank/DDBJ databases">
        <title>Caproicibacterium argilliputei sp. nov, a novel caproic acid producing anaerobic bacterium isolated from pit mud.</title>
        <authorList>
            <person name="Zeng C."/>
        </authorList>
    </citation>
    <scope>NUCLEOTIDE SEQUENCE [LARGE SCALE GENOMIC DNA]</scope>
    <source>
        <strain evidence="8">ZCY20-5</strain>
    </source>
</reference>
<evidence type="ECO:0000313" key="7">
    <source>
        <dbReference type="EMBL" id="WOC32922.1"/>
    </source>
</evidence>
<dbReference type="Proteomes" id="UP001300604">
    <property type="component" value="Chromosome"/>
</dbReference>
<dbReference type="AlphaFoldDB" id="A0AA97DB00"/>
<dbReference type="GO" id="GO:0046872">
    <property type="term" value="F:metal ion binding"/>
    <property type="evidence" value="ECO:0007669"/>
    <property type="project" value="UniProtKB-KW"/>
</dbReference>
<evidence type="ECO:0000256" key="1">
    <source>
        <dbReference type="ARBA" id="ARBA00001947"/>
    </source>
</evidence>
<keyword evidence="4" id="KW-0862">Zinc</keyword>
<reference evidence="7 8" key="2">
    <citation type="submission" date="2024-06" db="EMBL/GenBank/DDBJ databases">
        <title>Caproicibacterium argilliputei sp. nov, a novel caproic acid producing anaerobic bacterium isolated from pit mud.</title>
        <authorList>
            <person name="Xia S."/>
        </authorList>
    </citation>
    <scope>NUCLEOTIDE SEQUENCE [LARGE SCALE GENOMIC DNA]</scope>
    <source>
        <strain evidence="7 8">ZCY20-5</strain>
    </source>
</reference>
<dbReference type="KEGG" id="carl:PXC00_03325"/>
<comment type="cofactor">
    <cofactor evidence="1">
        <name>Zn(2+)</name>
        <dbReference type="ChEBI" id="CHEBI:29105"/>
    </cofactor>
</comment>
<keyword evidence="8" id="KW-1185">Reference proteome</keyword>
<evidence type="ECO:0000259" key="6">
    <source>
        <dbReference type="Pfam" id="PF18089"/>
    </source>
</evidence>
<dbReference type="InterPro" id="IPR041526">
    <property type="entry name" value="DAPG_hydrolase"/>
</dbReference>
<gene>
    <name evidence="7" type="ORF">PXC00_03325</name>
</gene>
<dbReference type="GO" id="GO:0016787">
    <property type="term" value="F:hydrolase activity"/>
    <property type="evidence" value="ECO:0007669"/>
    <property type="project" value="UniProtKB-KW"/>
</dbReference>
<evidence type="ECO:0000256" key="3">
    <source>
        <dbReference type="ARBA" id="ARBA00022801"/>
    </source>
</evidence>
<comment type="similarity">
    <text evidence="5">Belongs to the DAPG/phloretin hydrolase family.</text>
</comment>
<feature type="domain" description="DAPG hydrolase PhiG" evidence="6">
    <location>
        <begin position="45"/>
        <end position="254"/>
    </location>
</feature>
<protein>
    <submittedName>
        <fullName evidence="7">Phloretin hydrolase</fullName>
    </submittedName>
</protein>
<dbReference type="Pfam" id="PF18089">
    <property type="entry name" value="DAPG_hydrolase"/>
    <property type="match status" value="1"/>
</dbReference>
<organism evidence="7 8">
    <name type="scientific">Caproicibacterium argilliputei</name>
    <dbReference type="NCBI Taxonomy" id="3030016"/>
    <lineage>
        <taxon>Bacteria</taxon>
        <taxon>Bacillati</taxon>
        <taxon>Bacillota</taxon>
        <taxon>Clostridia</taxon>
        <taxon>Eubacteriales</taxon>
        <taxon>Oscillospiraceae</taxon>
        <taxon>Caproicibacterium</taxon>
    </lineage>
</organism>
<accession>A0AA97DB00</accession>
<evidence type="ECO:0000256" key="5">
    <source>
        <dbReference type="ARBA" id="ARBA00023459"/>
    </source>
</evidence>
<dbReference type="EMBL" id="CP135996">
    <property type="protein sequence ID" value="WOC32922.1"/>
    <property type="molecule type" value="Genomic_DNA"/>
</dbReference>